<dbReference type="EMBL" id="JAULSN010000001">
    <property type="protein sequence ID" value="KAK3382564.1"/>
    <property type="molecule type" value="Genomic_DNA"/>
</dbReference>
<evidence type="ECO:0000256" key="3">
    <source>
        <dbReference type="ARBA" id="ARBA00022723"/>
    </source>
</evidence>
<dbReference type="InterPro" id="IPR036380">
    <property type="entry name" value="Isochorismatase-like_sf"/>
</dbReference>
<comment type="pathway">
    <text evidence="5">Cofactor biosynthesis; nicotinate biosynthesis; nicotinate from nicotinamide: step 1/1.</text>
</comment>
<evidence type="ECO:0000313" key="9">
    <source>
        <dbReference type="EMBL" id="KAK3382564.1"/>
    </source>
</evidence>
<keyword evidence="3" id="KW-0479">Metal-binding</keyword>
<sequence>MASEPAFKPALLVIDMQEDFCPQNGSLAVPDGRAVIPVINALLAAPALAVRIATRDWHPADHISFASNHAGNKQPYVDTCTVVNPSNATETYETRLWPVHCVADTPGAQLAAGLDLRRIDRVLDKGTDARVEMYSAFYDPLRRPRVSDSGLTDALRAADVTHVYVVGLAADYCVRSTAVDARAEGFVVYVVDEGTRPVDPAAWGQCRAELEAAGVRVVSKDGPEVRRLYGEAEV</sequence>
<gene>
    <name evidence="9" type="ORF">B0T24DRAFT_601980</name>
</gene>
<evidence type="ECO:0000256" key="4">
    <source>
        <dbReference type="ARBA" id="ARBA00022801"/>
    </source>
</evidence>
<dbReference type="SUPFAM" id="SSF52499">
    <property type="entry name" value="Isochorismatase-like hydrolases"/>
    <property type="match status" value="1"/>
</dbReference>
<keyword evidence="4" id="KW-0378">Hydrolase</keyword>
<evidence type="ECO:0000256" key="6">
    <source>
        <dbReference type="ARBA" id="ARBA00039017"/>
    </source>
</evidence>
<dbReference type="EC" id="3.5.1.19" evidence="6"/>
<dbReference type="Proteomes" id="UP001287356">
    <property type="component" value="Unassembled WGS sequence"/>
</dbReference>
<dbReference type="Pfam" id="PF00857">
    <property type="entry name" value="Isochorismatase"/>
    <property type="match status" value="1"/>
</dbReference>
<proteinExistence type="inferred from homology"/>
<evidence type="ECO:0000259" key="8">
    <source>
        <dbReference type="Pfam" id="PF00857"/>
    </source>
</evidence>
<dbReference type="InterPro" id="IPR000868">
    <property type="entry name" value="Isochorismatase-like_dom"/>
</dbReference>
<keyword evidence="10" id="KW-1185">Reference proteome</keyword>
<keyword evidence="2" id="KW-0662">Pyridine nucleotide biosynthesis</keyword>
<reference evidence="9" key="2">
    <citation type="submission" date="2023-06" db="EMBL/GenBank/DDBJ databases">
        <authorList>
            <consortium name="Lawrence Berkeley National Laboratory"/>
            <person name="Haridas S."/>
            <person name="Hensen N."/>
            <person name="Bonometti L."/>
            <person name="Westerberg I."/>
            <person name="Brannstrom I.O."/>
            <person name="Guillou S."/>
            <person name="Cros-Aarteil S."/>
            <person name="Calhoun S."/>
            <person name="Kuo A."/>
            <person name="Mondo S."/>
            <person name="Pangilinan J."/>
            <person name="Riley R."/>
            <person name="Labutti K."/>
            <person name="Andreopoulos B."/>
            <person name="Lipzen A."/>
            <person name="Chen C."/>
            <person name="Yanf M."/>
            <person name="Daum C."/>
            <person name="Ng V."/>
            <person name="Clum A."/>
            <person name="Steindorff A."/>
            <person name="Ohm R."/>
            <person name="Martin F."/>
            <person name="Silar P."/>
            <person name="Natvig D."/>
            <person name="Lalanne C."/>
            <person name="Gautier V."/>
            <person name="Ament-Velasquez S.L."/>
            <person name="Kruys A."/>
            <person name="Hutchinson M.I."/>
            <person name="Powell A.J."/>
            <person name="Barry K."/>
            <person name="Miller A.N."/>
            <person name="Grigoriev I.V."/>
            <person name="Debuchy R."/>
            <person name="Gladieux P."/>
            <person name="Thoren M.H."/>
            <person name="Johannesson H."/>
        </authorList>
    </citation>
    <scope>NUCLEOTIDE SEQUENCE</scope>
    <source>
        <strain evidence="9">CBS 958.72</strain>
    </source>
</reference>
<evidence type="ECO:0000256" key="5">
    <source>
        <dbReference type="ARBA" id="ARBA00037900"/>
    </source>
</evidence>
<evidence type="ECO:0000256" key="1">
    <source>
        <dbReference type="ARBA" id="ARBA00006336"/>
    </source>
</evidence>
<dbReference type="PANTHER" id="PTHR11080:SF2">
    <property type="entry name" value="LD05707P"/>
    <property type="match status" value="1"/>
</dbReference>
<dbReference type="GO" id="GO:0046872">
    <property type="term" value="F:metal ion binding"/>
    <property type="evidence" value="ECO:0007669"/>
    <property type="project" value="UniProtKB-KW"/>
</dbReference>
<organism evidence="9 10">
    <name type="scientific">Lasiosphaeria ovina</name>
    <dbReference type="NCBI Taxonomy" id="92902"/>
    <lineage>
        <taxon>Eukaryota</taxon>
        <taxon>Fungi</taxon>
        <taxon>Dikarya</taxon>
        <taxon>Ascomycota</taxon>
        <taxon>Pezizomycotina</taxon>
        <taxon>Sordariomycetes</taxon>
        <taxon>Sordariomycetidae</taxon>
        <taxon>Sordariales</taxon>
        <taxon>Lasiosphaeriaceae</taxon>
        <taxon>Lasiosphaeria</taxon>
    </lineage>
</organism>
<evidence type="ECO:0000313" key="10">
    <source>
        <dbReference type="Proteomes" id="UP001287356"/>
    </source>
</evidence>
<dbReference type="PANTHER" id="PTHR11080">
    <property type="entry name" value="PYRAZINAMIDASE/NICOTINAMIDASE"/>
    <property type="match status" value="1"/>
</dbReference>
<dbReference type="Gene3D" id="3.40.50.850">
    <property type="entry name" value="Isochorismatase-like"/>
    <property type="match status" value="1"/>
</dbReference>
<dbReference type="AlphaFoldDB" id="A0AAE0NJA4"/>
<accession>A0AAE0NJA4</accession>
<name>A0AAE0NJA4_9PEZI</name>
<reference evidence="9" key="1">
    <citation type="journal article" date="2023" name="Mol. Phylogenet. Evol.">
        <title>Genome-scale phylogeny and comparative genomics of the fungal order Sordariales.</title>
        <authorList>
            <person name="Hensen N."/>
            <person name="Bonometti L."/>
            <person name="Westerberg I."/>
            <person name="Brannstrom I.O."/>
            <person name="Guillou S."/>
            <person name="Cros-Aarteil S."/>
            <person name="Calhoun S."/>
            <person name="Haridas S."/>
            <person name="Kuo A."/>
            <person name="Mondo S."/>
            <person name="Pangilinan J."/>
            <person name="Riley R."/>
            <person name="LaButti K."/>
            <person name="Andreopoulos B."/>
            <person name="Lipzen A."/>
            <person name="Chen C."/>
            <person name="Yan M."/>
            <person name="Daum C."/>
            <person name="Ng V."/>
            <person name="Clum A."/>
            <person name="Steindorff A."/>
            <person name="Ohm R.A."/>
            <person name="Martin F."/>
            <person name="Silar P."/>
            <person name="Natvig D.O."/>
            <person name="Lalanne C."/>
            <person name="Gautier V."/>
            <person name="Ament-Velasquez S.L."/>
            <person name="Kruys A."/>
            <person name="Hutchinson M.I."/>
            <person name="Powell A.J."/>
            <person name="Barry K."/>
            <person name="Miller A.N."/>
            <person name="Grigoriev I.V."/>
            <person name="Debuchy R."/>
            <person name="Gladieux P."/>
            <person name="Hiltunen Thoren M."/>
            <person name="Johannesson H."/>
        </authorList>
    </citation>
    <scope>NUCLEOTIDE SEQUENCE</scope>
    <source>
        <strain evidence="9">CBS 958.72</strain>
    </source>
</reference>
<dbReference type="CDD" id="cd01011">
    <property type="entry name" value="nicotinamidase"/>
    <property type="match status" value="1"/>
</dbReference>
<evidence type="ECO:0000256" key="7">
    <source>
        <dbReference type="ARBA" id="ARBA00043224"/>
    </source>
</evidence>
<dbReference type="InterPro" id="IPR052347">
    <property type="entry name" value="Isochorismatase_Nicotinamidase"/>
</dbReference>
<evidence type="ECO:0000256" key="2">
    <source>
        <dbReference type="ARBA" id="ARBA00022642"/>
    </source>
</evidence>
<comment type="similarity">
    <text evidence="1">Belongs to the isochorismatase family.</text>
</comment>
<feature type="domain" description="Isochorismatase-like" evidence="8">
    <location>
        <begin position="10"/>
        <end position="219"/>
    </location>
</feature>
<dbReference type="GO" id="GO:0019363">
    <property type="term" value="P:pyridine nucleotide biosynthetic process"/>
    <property type="evidence" value="ECO:0007669"/>
    <property type="project" value="UniProtKB-KW"/>
</dbReference>
<dbReference type="GO" id="GO:0008936">
    <property type="term" value="F:nicotinamidase activity"/>
    <property type="evidence" value="ECO:0007669"/>
    <property type="project" value="UniProtKB-EC"/>
</dbReference>
<comment type="caution">
    <text evidence="9">The sequence shown here is derived from an EMBL/GenBank/DDBJ whole genome shotgun (WGS) entry which is preliminary data.</text>
</comment>
<protein>
    <recommendedName>
        <fullName evidence="6">nicotinamidase</fullName>
        <ecNumber evidence="6">3.5.1.19</ecNumber>
    </recommendedName>
    <alternativeName>
        <fullName evidence="7">Nicotinamide deamidase</fullName>
    </alternativeName>
</protein>